<comment type="subcellular location">
    <subcellularLocation>
        <location evidence="1 7">Cytoplasm</location>
        <location evidence="1 7">Cytoskeleton</location>
    </subcellularLocation>
    <subcellularLocation>
        <location evidence="7">Cytoplasm</location>
    </subcellularLocation>
    <subcellularLocation>
        <location evidence="7">Cytoplasm</location>
        <location evidence="7">Cytoskeleton</location>
        <location evidence="7">Microtubule organizing center</location>
        <location evidence="7">Centrosome</location>
    </subcellularLocation>
    <subcellularLocation>
        <location evidence="7">Cytoplasm</location>
        <location evidence="7">Cytoskeleton</location>
        <location evidence="7">Spindle pole</location>
    </subcellularLocation>
    <subcellularLocation>
        <location evidence="7">Cytoplasm</location>
        <location evidence="7">Cytoskeleton</location>
        <location evidence="7">Spindle</location>
    </subcellularLocation>
    <text evidence="7">Predominantly cytoplasmic. Localized to the interphase centrosome and mitotic spindle poles.</text>
</comment>
<reference evidence="11 12" key="1">
    <citation type="submission" date="2020-04" db="EMBL/GenBank/DDBJ databases">
        <authorList>
            <person name="Alioto T."/>
            <person name="Alioto T."/>
            <person name="Gomez Garrido J."/>
        </authorList>
    </citation>
    <scope>NUCLEOTIDE SEQUENCE [LARGE SCALE GENOMIC DNA]</scope>
</reference>
<evidence type="ECO:0000256" key="5">
    <source>
        <dbReference type="ARBA" id="ARBA00022737"/>
    </source>
</evidence>
<feature type="domain" description="Katanin p80 subunit C-terminal" evidence="10">
    <location>
        <begin position="664"/>
        <end position="822"/>
    </location>
</feature>
<dbReference type="PROSITE" id="PS50294">
    <property type="entry name" value="WD_REPEATS_REGION"/>
    <property type="match status" value="4"/>
</dbReference>
<keyword evidence="7" id="KW-0131">Cell cycle</keyword>
<dbReference type="HAMAP" id="MF_03022">
    <property type="entry name" value="Katanin_p80_B1"/>
    <property type="match status" value="1"/>
</dbReference>
<dbReference type="Pfam" id="PF00400">
    <property type="entry name" value="WD40"/>
    <property type="match status" value="5"/>
</dbReference>
<evidence type="ECO:0000256" key="7">
    <source>
        <dbReference type="HAMAP-Rule" id="MF_03022"/>
    </source>
</evidence>
<dbReference type="FunFam" id="2.130.10.10:FF:000462">
    <property type="entry name" value="Katanin p80 WD40 repeat-containing subunit B1"/>
    <property type="match status" value="1"/>
</dbReference>
<organism evidence="11 12">
    <name type="scientific">Cloeon dipterum</name>
    <dbReference type="NCBI Taxonomy" id="197152"/>
    <lineage>
        <taxon>Eukaryota</taxon>
        <taxon>Metazoa</taxon>
        <taxon>Ecdysozoa</taxon>
        <taxon>Arthropoda</taxon>
        <taxon>Hexapoda</taxon>
        <taxon>Insecta</taxon>
        <taxon>Pterygota</taxon>
        <taxon>Palaeoptera</taxon>
        <taxon>Ephemeroptera</taxon>
        <taxon>Pisciforma</taxon>
        <taxon>Baetidae</taxon>
        <taxon>Cloeon</taxon>
    </lineage>
</organism>
<protein>
    <recommendedName>
        <fullName evidence="7">Katanin p80 WD40 repeat-containing subunit B1</fullName>
        <shortName evidence="7">Katanin p80 subunit B1</shortName>
    </recommendedName>
    <alternativeName>
        <fullName evidence="7">p80 katanin</fullName>
    </alternativeName>
</protein>
<dbReference type="InterPro" id="IPR026962">
    <property type="entry name" value="KTNB1"/>
</dbReference>
<dbReference type="PROSITE" id="PS50082">
    <property type="entry name" value="WD_REPEATS_2"/>
    <property type="match status" value="5"/>
</dbReference>
<feature type="repeat" description="WD" evidence="8">
    <location>
        <begin position="119"/>
        <end position="160"/>
    </location>
</feature>
<keyword evidence="7" id="KW-0498">Mitosis</keyword>
<proteinExistence type="inferred from homology"/>
<dbReference type="GO" id="GO:0008352">
    <property type="term" value="C:katanin complex"/>
    <property type="evidence" value="ECO:0007669"/>
    <property type="project" value="InterPro"/>
</dbReference>
<feature type="compositionally biased region" description="Basic and acidic residues" evidence="9">
    <location>
        <begin position="541"/>
        <end position="551"/>
    </location>
</feature>
<dbReference type="InterPro" id="IPR020472">
    <property type="entry name" value="WD40_PAC1"/>
</dbReference>
<keyword evidence="5" id="KW-0677">Repeat</keyword>
<evidence type="ECO:0000256" key="9">
    <source>
        <dbReference type="SAM" id="MobiDB-lite"/>
    </source>
</evidence>
<feature type="repeat" description="WD" evidence="8">
    <location>
        <begin position="77"/>
        <end position="118"/>
    </location>
</feature>
<keyword evidence="6 7" id="KW-0206">Cytoskeleton</keyword>
<accession>A0A8S1D6L3</accession>
<dbReference type="PANTHER" id="PTHR19845:SF0">
    <property type="entry name" value="KATANIN P80 WD40 REPEAT-CONTAINING SUBUNIT B1"/>
    <property type="match status" value="1"/>
</dbReference>
<dbReference type="GO" id="GO:0005737">
    <property type="term" value="C:cytoplasm"/>
    <property type="evidence" value="ECO:0007669"/>
    <property type="project" value="UniProtKB-SubCell"/>
</dbReference>
<dbReference type="PRINTS" id="PR00320">
    <property type="entry name" value="GPROTEINBRPT"/>
</dbReference>
<comment type="similarity">
    <text evidence="7">Belongs to the WD repeat KATNB1 family.</text>
</comment>
<feature type="region of interest" description="Disordered" evidence="9">
    <location>
        <begin position="329"/>
        <end position="354"/>
    </location>
</feature>
<dbReference type="InterPro" id="IPR001680">
    <property type="entry name" value="WD40_rpt"/>
</dbReference>
<evidence type="ECO:0000256" key="4">
    <source>
        <dbReference type="ARBA" id="ARBA00022701"/>
    </source>
</evidence>
<dbReference type="AlphaFoldDB" id="A0A8S1D6L3"/>
<feature type="region of interest" description="Disordered" evidence="9">
    <location>
        <begin position="368"/>
        <end position="464"/>
    </location>
</feature>
<dbReference type="PROSITE" id="PS00678">
    <property type="entry name" value="WD_REPEATS_1"/>
    <property type="match status" value="3"/>
</dbReference>
<dbReference type="GO" id="GO:0005813">
    <property type="term" value="C:centrosome"/>
    <property type="evidence" value="ECO:0007669"/>
    <property type="project" value="UniProtKB-SubCell"/>
</dbReference>
<dbReference type="CDD" id="cd00200">
    <property type="entry name" value="WD40"/>
    <property type="match status" value="1"/>
</dbReference>
<dbReference type="GO" id="GO:0000922">
    <property type="term" value="C:spindle pole"/>
    <property type="evidence" value="ECO:0007669"/>
    <property type="project" value="UniProtKB-SubCell"/>
</dbReference>
<feature type="repeat" description="WD" evidence="8">
    <location>
        <begin position="161"/>
        <end position="202"/>
    </location>
</feature>
<keyword evidence="12" id="KW-1185">Reference proteome</keyword>
<dbReference type="OrthoDB" id="10251605at2759"/>
<evidence type="ECO:0000256" key="1">
    <source>
        <dbReference type="ARBA" id="ARBA00004245"/>
    </source>
</evidence>
<evidence type="ECO:0000256" key="8">
    <source>
        <dbReference type="PROSITE-ProRule" id="PRU00221"/>
    </source>
</evidence>
<feature type="compositionally biased region" description="Acidic residues" evidence="9">
    <location>
        <begin position="388"/>
        <end position="397"/>
    </location>
</feature>
<dbReference type="InterPro" id="IPR028021">
    <property type="entry name" value="Katanin_C-terminal"/>
</dbReference>
<dbReference type="InterPro" id="IPR015943">
    <property type="entry name" value="WD40/YVTN_repeat-like_dom_sf"/>
</dbReference>
<dbReference type="GO" id="GO:0051013">
    <property type="term" value="P:microtubule severing"/>
    <property type="evidence" value="ECO:0007669"/>
    <property type="project" value="UniProtKB-UniRule"/>
</dbReference>
<feature type="repeat" description="WD" evidence="8">
    <location>
        <begin position="203"/>
        <end position="244"/>
    </location>
</feature>
<dbReference type="GO" id="GO:0007019">
    <property type="term" value="P:microtubule depolymerization"/>
    <property type="evidence" value="ECO:0007669"/>
    <property type="project" value="TreeGrafter"/>
</dbReference>
<keyword evidence="3 8" id="KW-0853">WD repeat</keyword>
<name>A0A8S1D6L3_9INSE</name>
<dbReference type="InterPro" id="IPR019775">
    <property type="entry name" value="WD40_repeat_CS"/>
</dbReference>
<dbReference type="SUPFAM" id="SSF50978">
    <property type="entry name" value="WD40 repeat-like"/>
    <property type="match status" value="1"/>
</dbReference>
<dbReference type="EMBL" id="CADEPI010000086">
    <property type="protein sequence ID" value="CAB3373517.1"/>
    <property type="molecule type" value="Genomic_DNA"/>
</dbReference>
<dbReference type="GO" id="GO:0051301">
    <property type="term" value="P:cell division"/>
    <property type="evidence" value="ECO:0007669"/>
    <property type="project" value="UniProtKB-KW"/>
</dbReference>
<evidence type="ECO:0000256" key="6">
    <source>
        <dbReference type="ARBA" id="ARBA00023212"/>
    </source>
</evidence>
<comment type="function">
    <text evidence="7">Participates in a complex which severs microtubules in an ATP-dependent manner. May act to target the enzymatic subunit of this complex to sites of action such as the centrosome. Microtubule severing may promote rapid reorganization of cellular microtubule arrays and the release of microtubules from the centrosome following nucleation.</text>
</comment>
<dbReference type="PANTHER" id="PTHR19845">
    <property type="entry name" value="KATANIN P80 SUBUNIT"/>
    <property type="match status" value="1"/>
</dbReference>
<comment type="caution">
    <text evidence="11">The sequence shown here is derived from an EMBL/GenBank/DDBJ whole genome shotgun (WGS) entry which is preliminary data.</text>
</comment>
<evidence type="ECO:0000313" key="11">
    <source>
        <dbReference type="EMBL" id="CAB3373517.1"/>
    </source>
</evidence>
<sequence length="828" mass="90755">MFESPLPLDPRIRPKNLKGFGMAAAKRAWQLQNFTAHDAYVTSLTLGRKSTALLATGGDDKKINVWAIGKPECILSLTGLSTSVECMQFGITEETICAGSKGGAMKIWDLEAAKVTKTLTGHKAGIKCLDHHPYGDFLVSGSSDTHIKVWDIRRKGCIYTYKGHDKSVTYLKFSPDGQWVASAGEDSVVKLWDLRTGKCLAEFSDHSAPVLTVQYHPHEFLLASGSADRTSNFWDLEQFSLVSSSEKDAGPIRSILFSPNGDCMYAASQDCLRVLGWEPSRIYDIVPIGWGKVQDMVIAPNNHILAASYFQCNVSVYMVDLNRVAPLTSESPDAEEKPIEAGPFVKGSPTRKSFSKDKVPLRLKMGLNAPKSLMEESSSSSGCGGTTDQDDFSEFDEKDAFKPVSALSRTPPPEPLPEPKEDDVSLSPQILRKDFSAESGGDSSPPVVTKLPQPKFQIGSPARRKMSENVVLNNRFMDPAFEVQGGGRIRHSPSEPTLHQPLPSSKVPPSIPPAQHNKSNNRNQLPPKARGEFYGSSNDLSPRRSRNEPTLRKPLLPLGKIKTERSPPPPLPPRGSPRESSRKVPRKAMTVPQSPVSDTSDDSFSMLSISEKKSSSLDYVPMLADKPAGLDMGDFLPTGSFSPRFGGGLHPEMSEAEGISNLLREHDQMTTVLRSRTRNLQIVFQTLANKDIKAAVDCAIAIQDLSLMVDLLSVITLRPQLWSLDLCALVLPTIGTLLQSKYETYMSAACASLRLILRNFGSVIKNNSSGGNTIGVDISREERRAKSKKCLDHLVAIHALLLKRQTLQGPLGNSFRELQTQMVTTLEF</sequence>
<gene>
    <name evidence="7" type="primary">KATNB1</name>
    <name evidence="11" type="ORF">CLODIP_2_CD15173</name>
</gene>
<dbReference type="GO" id="GO:0005874">
    <property type="term" value="C:microtubule"/>
    <property type="evidence" value="ECO:0007669"/>
    <property type="project" value="UniProtKB-KW"/>
</dbReference>
<dbReference type="Pfam" id="PF13925">
    <property type="entry name" value="Katanin_con80"/>
    <property type="match status" value="1"/>
</dbReference>
<feature type="repeat" description="WD" evidence="8">
    <location>
        <begin position="34"/>
        <end position="76"/>
    </location>
</feature>
<evidence type="ECO:0000256" key="3">
    <source>
        <dbReference type="ARBA" id="ARBA00022574"/>
    </source>
</evidence>
<dbReference type="InterPro" id="IPR036322">
    <property type="entry name" value="WD40_repeat_dom_sf"/>
</dbReference>
<keyword evidence="7" id="KW-0132">Cell division</keyword>
<keyword evidence="4 7" id="KW-0493">Microtubule</keyword>
<evidence type="ECO:0000313" key="12">
    <source>
        <dbReference type="Proteomes" id="UP000494165"/>
    </source>
</evidence>
<feature type="region of interest" description="Disordered" evidence="9">
    <location>
        <begin position="482"/>
        <end position="604"/>
    </location>
</feature>
<keyword evidence="2 7" id="KW-0963">Cytoplasm</keyword>
<comment type="subunit">
    <text evidence="7">Interacts with KATNA1. This interaction enhances the microtubule binding and severing activity of KATNA1 and also targets this activity to the centrosome.</text>
</comment>
<evidence type="ECO:0000256" key="2">
    <source>
        <dbReference type="ARBA" id="ARBA00022490"/>
    </source>
</evidence>
<dbReference type="GO" id="GO:0008017">
    <property type="term" value="F:microtubule binding"/>
    <property type="evidence" value="ECO:0007669"/>
    <property type="project" value="UniProtKB-UniRule"/>
</dbReference>
<evidence type="ECO:0000259" key="10">
    <source>
        <dbReference type="Pfam" id="PF13925"/>
    </source>
</evidence>
<feature type="compositionally biased region" description="Pro residues" evidence="9">
    <location>
        <begin position="566"/>
        <end position="575"/>
    </location>
</feature>
<dbReference type="Proteomes" id="UP000494165">
    <property type="component" value="Unassembled WGS sequence"/>
</dbReference>
<dbReference type="Gene3D" id="2.130.10.10">
    <property type="entry name" value="YVTN repeat-like/Quinoprotein amine dehydrogenase"/>
    <property type="match status" value="2"/>
</dbReference>
<dbReference type="SMART" id="SM00320">
    <property type="entry name" value="WD40"/>
    <property type="match status" value="6"/>
</dbReference>